<accession>A0ABY5TNE0</accession>
<sequence>MPILVSCGGGGGGSSNPTSTGVFIDSPVINIGYRTETQNGVTNSRGEFKYHPGETVTFFIGDLEFPPVLADERVTPLDMADTDDVFHPMVVNIARLLQTLDNDGDSLIDETIDFRRQ</sequence>
<dbReference type="EMBL" id="CP103416">
    <property type="protein sequence ID" value="UVW34744.1"/>
    <property type="molecule type" value="Genomic_DNA"/>
</dbReference>
<proteinExistence type="predicted"/>
<gene>
    <name evidence="1" type="ORF">NYF23_12115</name>
</gene>
<organism evidence="1 2">
    <name type="scientific">SAR92 clade bacterium H455</name>
    <dbReference type="NCBI Taxonomy" id="2974818"/>
    <lineage>
        <taxon>Bacteria</taxon>
        <taxon>Pseudomonadati</taxon>
        <taxon>Pseudomonadota</taxon>
        <taxon>Gammaproteobacteria</taxon>
        <taxon>Cellvibrionales</taxon>
        <taxon>Porticoccaceae</taxon>
        <taxon>SAR92 clade</taxon>
    </lineage>
</organism>
<name>A0ABY5TNE0_9GAMM</name>
<reference evidence="1" key="1">
    <citation type="submission" date="2022-08" db="EMBL/GenBank/DDBJ databases">
        <title>Catabolic pathway analysis in culturable SAR92 clade bacteria reveals their overlooked roles in DMSP degradation in coastal seas.</title>
        <authorList>
            <person name="He X."/>
            <person name="Zhang X."/>
            <person name="Zhang Y."/>
        </authorList>
    </citation>
    <scope>NUCLEOTIDE SEQUENCE</scope>
    <source>
        <strain evidence="1">H455</strain>
    </source>
</reference>
<keyword evidence="2" id="KW-1185">Reference proteome</keyword>
<evidence type="ECO:0000313" key="2">
    <source>
        <dbReference type="Proteomes" id="UP001059934"/>
    </source>
</evidence>
<evidence type="ECO:0000313" key="1">
    <source>
        <dbReference type="EMBL" id="UVW34744.1"/>
    </source>
</evidence>
<dbReference type="Proteomes" id="UP001059934">
    <property type="component" value="Chromosome"/>
</dbReference>
<evidence type="ECO:0008006" key="3">
    <source>
        <dbReference type="Google" id="ProtNLM"/>
    </source>
</evidence>
<protein>
    <recommendedName>
        <fullName evidence="3">Carboxypeptidase regulatory-like domain-containing protein</fullName>
    </recommendedName>
</protein>